<dbReference type="EMBL" id="MEVF01000017">
    <property type="protein sequence ID" value="OGC49627.1"/>
    <property type="molecule type" value="Genomic_DNA"/>
</dbReference>
<reference evidence="1 2" key="1">
    <citation type="journal article" date="2016" name="Nat. Commun.">
        <title>Thousands of microbial genomes shed light on interconnected biogeochemical processes in an aquifer system.</title>
        <authorList>
            <person name="Anantharaman K."/>
            <person name="Brown C.T."/>
            <person name="Hug L.A."/>
            <person name="Sharon I."/>
            <person name="Castelle C.J."/>
            <person name="Probst A.J."/>
            <person name="Thomas B.C."/>
            <person name="Singh A."/>
            <person name="Wilkins M.J."/>
            <person name="Karaoz U."/>
            <person name="Brodie E.L."/>
            <person name="Williams K.H."/>
            <person name="Hubbard S.S."/>
            <person name="Banfield J.F."/>
        </authorList>
    </citation>
    <scope>NUCLEOTIDE SEQUENCE [LARGE SCALE GENOMIC DNA]</scope>
</reference>
<organism evidence="1 2">
    <name type="scientific">candidate division WWE3 bacterium RIFCSPLOWO2_01_FULL_37_15</name>
    <dbReference type="NCBI Taxonomy" id="1802622"/>
    <lineage>
        <taxon>Bacteria</taxon>
        <taxon>Katanobacteria</taxon>
    </lineage>
</organism>
<name>A0A1F4UXF2_UNCKA</name>
<comment type="caution">
    <text evidence="1">The sequence shown here is derived from an EMBL/GenBank/DDBJ whole genome shotgun (WGS) entry which is preliminary data.</text>
</comment>
<sequence length="159" mass="18961">MVKRIVQDLKNSWRNTNSSTIDFANKIPTKIWDEKPFKLRFRSFAWEFSCLVRTRMCYLKGLRIGKLSFSSQEDIPNKGEIVKYSKKVIFDQLTKLSREILIEIEKVDENKVNMVLWLIQHERLHQGKLMLYLSKENLALPTSFVKTWGESNFRKQQEM</sequence>
<dbReference type="InterPro" id="IPR034660">
    <property type="entry name" value="DinB/YfiT-like"/>
</dbReference>
<dbReference type="Gene3D" id="1.20.120.450">
    <property type="entry name" value="dinb family like domain"/>
    <property type="match status" value="1"/>
</dbReference>
<dbReference type="AlphaFoldDB" id="A0A1F4UXF2"/>
<evidence type="ECO:0008006" key="3">
    <source>
        <dbReference type="Google" id="ProtNLM"/>
    </source>
</evidence>
<evidence type="ECO:0000313" key="2">
    <source>
        <dbReference type="Proteomes" id="UP000177458"/>
    </source>
</evidence>
<dbReference type="SUPFAM" id="SSF109854">
    <property type="entry name" value="DinB/YfiT-like putative metalloenzymes"/>
    <property type="match status" value="1"/>
</dbReference>
<evidence type="ECO:0000313" key="1">
    <source>
        <dbReference type="EMBL" id="OGC49627.1"/>
    </source>
</evidence>
<gene>
    <name evidence="1" type="ORF">A3A69_00110</name>
</gene>
<dbReference type="Proteomes" id="UP000177458">
    <property type="component" value="Unassembled WGS sequence"/>
</dbReference>
<protein>
    <recommendedName>
        <fullName evidence="3">DinB-like domain-containing protein</fullName>
    </recommendedName>
</protein>
<accession>A0A1F4UXF2</accession>
<proteinExistence type="predicted"/>